<dbReference type="PANTHER" id="PTHR34512:SF30">
    <property type="entry name" value="OUTER MEMBRANE PROTEIN ASSEMBLY FACTOR BAMB"/>
    <property type="match status" value="1"/>
</dbReference>
<keyword evidence="2" id="KW-0472">Membrane</keyword>
<keyword evidence="2" id="KW-0812">Transmembrane</keyword>
<dbReference type="SUPFAM" id="SSF50998">
    <property type="entry name" value="Quinoprotein alcohol dehydrogenase-like"/>
    <property type="match status" value="1"/>
</dbReference>
<evidence type="ECO:0000256" key="2">
    <source>
        <dbReference type="SAM" id="Phobius"/>
    </source>
</evidence>
<sequence length="472" mass="50901">MHTPQYGQTPPRLSQFTASATGGAGTPGRRRTWLKPALAGLALAVVLAAGGWAVWSFTGSGPAGGGSQGGGTGRNPTAGSVVWTAESRTRPDEKSMHAALGTWFTDSLVVKAEPDMVTAYDIRTGEKKWSFLLAGSLCAASRESDGGVAVVSVEYEGICTRLVAFDLRDGKRKWEELLVDDKDEAEALKPGKWLKAALELAVHDGHLYATWGAGEQTRRLSDGKRVGSLKRKACEMVDSAGGARLIAITYCDFKSDGEITIRSLDPKNLDKPKWTTKLPRRDGFLSIISTNPLVLAQAPGKAGPDAKYDFVVLDPDSGKEKTRVPYNSFWQLGTCFLADSGCTGALTDKDSLYISGKGVTMAYDLATGKERWTYKADPNRYTTPVAVHGGRVAAYTVATPERRGRIAYLDTATGKAVRTVEHSDTDKDRKNEAMMSRIDGFPRLVDDRLLLVNDGQFADEKAGMILAISAPW</sequence>
<protein>
    <recommendedName>
        <fullName evidence="3">Pyrrolo-quinoline quinone repeat domain-containing protein</fullName>
    </recommendedName>
</protein>
<evidence type="ECO:0000313" key="5">
    <source>
        <dbReference type="Proteomes" id="UP001500886"/>
    </source>
</evidence>
<feature type="domain" description="Pyrrolo-quinoline quinone repeat" evidence="3">
    <location>
        <begin position="313"/>
        <end position="418"/>
    </location>
</feature>
<dbReference type="SMART" id="SM00564">
    <property type="entry name" value="PQQ"/>
    <property type="match status" value="4"/>
</dbReference>
<dbReference type="Proteomes" id="UP001500886">
    <property type="component" value="Unassembled WGS sequence"/>
</dbReference>
<feature type="region of interest" description="Disordered" evidence="1">
    <location>
        <begin position="1"/>
        <end position="29"/>
    </location>
</feature>
<evidence type="ECO:0000256" key="1">
    <source>
        <dbReference type="SAM" id="MobiDB-lite"/>
    </source>
</evidence>
<dbReference type="InterPro" id="IPR011047">
    <property type="entry name" value="Quinoprotein_ADH-like_sf"/>
</dbReference>
<reference evidence="4 5" key="1">
    <citation type="journal article" date="2019" name="Int. J. Syst. Evol. Microbiol.">
        <title>The Global Catalogue of Microorganisms (GCM) 10K type strain sequencing project: providing services to taxonomists for standard genome sequencing and annotation.</title>
        <authorList>
            <consortium name="The Broad Institute Genomics Platform"/>
            <consortium name="The Broad Institute Genome Sequencing Center for Infectious Disease"/>
            <person name="Wu L."/>
            <person name="Ma J."/>
        </authorList>
    </citation>
    <scope>NUCLEOTIDE SEQUENCE [LARGE SCALE GENOMIC DNA]</scope>
    <source>
        <strain evidence="4 5">JCM 4542</strain>
    </source>
</reference>
<evidence type="ECO:0000259" key="3">
    <source>
        <dbReference type="Pfam" id="PF13360"/>
    </source>
</evidence>
<dbReference type="InterPro" id="IPR015943">
    <property type="entry name" value="WD40/YVTN_repeat-like_dom_sf"/>
</dbReference>
<feature type="domain" description="Pyrrolo-quinoline quinone repeat" evidence="3">
    <location>
        <begin position="75"/>
        <end position="181"/>
    </location>
</feature>
<dbReference type="InterPro" id="IPR002372">
    <property type="entry name" value="PQQ_rpt_dom"/>
</dbReference>
<comment type="caution">
    <text evidence="4">The sequence shown here is derived from an EMBL/GenBank/DDBJ whole genome shotgun (WGS) entry which is preliminary data.</text>
</comment>
<organism evidence="4 5">
    <name type="scientific">Streptomyces luteosporeus</name>
    <dbReference type="NCBI Taxonomy" id="173856"/>
    <lineage>
        <taxon>Bacteria</taxon>
        <taxon>Bacillati</taxon>
        <taxon>Actinomycetota</taxon>
        <taxon>Actinomycetes</taxon>
        <taxon>Kitasatosporales</taxon>
        <taxon>Streptomycetaceae</taxon>
        <taxon>Streptomyces</taxon>
    </lineage>
</organism>
<accession>A0ABN3U7I6</accession>
<gene>
    <name evidence="4" type="ORF">GCM10010315_58400</name>
</gene>
<keyword evidence="2" id="KW-1133">Transmembrane helix</keyword>
<dbReference type="InterPro" id="IPR018391">
    <property type="entry name" value="PQQ_b-propeller_rpt"/>
</dbReference>
<feature type="compositionally biased region" description="Polar residues" evidence="1">
    <location>
        <begin position="1"/>
        <end position="16"/>
    </location>
</feature>
<evidence type="ECO:0000313" key="4">
    <source>
        <dbReference type="EMBL" id="GAA2725696.1"/>
    </source>
</evidence>
<dbReference type="EMBL" id="BAAASL010000032">
    <property type="protein sequence ID" value="GAA2725696.1"/>
    <property type="molecule type" value="Genomic_DNA"/>
</dbReference>
<proteinExistence type="predicted"/>
<dbReference type="RefSeq" id="WP_344439756.1">
    <property type="nucleotide sequence ID" value="NZ_BAAASL010000032.1"/>
</dbReference>
<dbReference type="Gene3D" id="2.130.10.10">
    <property type="entry name" value="YVTN repeat-like/Quinoprotein amine dehydrogenase"/>
    <property type="match status" value="2"/>
</dbReference>
<dbReference type="PANTHER" id="PTHR34512">
    <property type="entry name" value="CELL SURFACE PROTEIN"/>
    <property type="match status" value="1"/>
</dbReference>
<keyword evidence="5" id="KW-1185">Reference proteome</keyword>
<feature type="transmembrane region" description="Helical" evidence="2">
    <location>
        <begin position="37"/>
        <end position="55"/>
    </location>
</feature>
<dbReference type="Pfam" id="PF13360">
    <property type="entry name" value="PQQ_2"/>
    <property type="match status" value="2"/>
</dbReference>
<name>A0ABN3U7I6_9ACTN</name>